<evidence type="ECO:0000313" key="3">
    <source>
        <dbReference type="Proteomes" id="UP001460888"/>
    </source>
</evidence>
<name>A0ABV2B5A4_9GAMM</name>
<dbReference type="EMBL" id="APND01000006">
    <property type="protein sequence ID" value="MES1930762.1"/>
    <property type="molecule type" value="Genomic_DNA"/>
</dbReference>
<proteinExistence type="predicted"/>
<reference evidence="2 3" key="1">
    <citation type="submission" date="2013-03" db="EMBL/GenBank/DDBJ databases">
        <title>Salinisphaera dokdonensis CL-ES53 Genome Sequencing.</title>
        <authorList>
            <person name="Li C."/>
            <person name="Lai Q."/>
            <person name="Shao Z."/>
        </authorList>
    </citation>
    <scope>NUCLEOTIDE SEQUENCE [LARGE SCALE GENOMIC DNA]</scope>
    <source>
        <strain evidence="2 3">CL-ES53</strain>
    </source>
</reference>
<organism evidence="2 3">
    <name type="scientific">Salinisphaera dokdonensis CL-ES53</name>
    <dbReference type="NCBI Taxonomy" id="1304272"/>
    <lineage>
        <taxon>Bacteria</taxon>
        <taxon>Pseudomonadati</taxon>
        <taxon>Pseudomonadota</taxon>
        <taxon>Gammaproteobacteria</taxon>
        <taxon>Salinisphaerales</taxon>
        <taxon>Salinisphaeraceae</taxon>
        <taxon>Salinisphaera</taxon>
    </lineage>
</organism>
<evidence type="ECO:0000256" key="1">
    <source>
        <dbReference type="SAM" id="Phobius"/>
    </source>
</evidence>
<sequence length="193" mass="21788">METLTGPVSAGRAYVARYTFLTLLVAALALTAVGLSISDRLQPGRFTDLPLRPAAGTLAAVLVAWLASRTVDRVADGLNEGRYRWQRRLRHMLRVEHDERFREAELFAALIHVLIWLALPLVVLQLWGLSRASFDLLRSFAWTGFNVGQVRVIPARLLMGTMIPVVVATLIRWPFGRMENQWLVRTPNGDPYR</sequence>
<keyword evidence="1" id="KW-0472">Membrane</keyword>
<feature type="transmembrane region" description="Helical" evidence="1">
    <location>
        <begin position="15"/>
        <end position="37"/>
    </location>
</feature>
<keyword evidence="1" id="KW-1133">Transmembrane helix</keyword>
<feature type="transmembrane region" description="Helical" evidence="1">
    <location>
        <begin position="106"/>
        <end position="129"/>
    </location>
</feature>
<keyword evidence="3" id="KW-1185">Reference proteome</keyword>
<evidence type="ECO:0000313" key="2">
    <source>
        <dbReference type="EMBL" id="MES1930762.1"/>
    </source>
</evidence>
<accession>A0ABV2B5A4</accession>
<feature type="transmembrane region" description="Helical" evidence="1">
    <location>
        <begin position="157"/>
        <end position="175"/>
    </location>
</feature>
<protein>
    <submittedName>
        <fullName evidence="2">Small-conductance mechanosensitive channel</fullName>
    </submittedName>
</protein>
<comment type="caution">
    <text evidence="2">The sequence shown here is derived from an EMBL/GenBank/DDBJ whole genome shotgun (WGS) entry which is preliminary data.</text>
</comment>
<keyword evidence="1" id="KW-0812">Transmembrane</keyword>
<dbReference type="Proteomes" id="UP001460888">
    <property type="component" value="Unassembled WGS sequence"/>
</dbReference>
<gene>
    <name evidence="2" type="ORF">SADO_16003</name>
</gene>